<dbReference type="EMBL" id="OX597833">
    <property type="protein sequence ID" value="CAI9737205.1"/>
    <property type="molecule type" value="Genomic_DNA"/>
</dbReference>
<protein>
    <submittedName>
        <fullName evidence="1">Uncharacterized protein</fullName>
    </submittedName>
</protein>
<accession>A0AA36BMR0</accession>
<organism evidence="1 2">
    <name type="scientific">Octopus vulgaris</name>
    <name type="common">Common octopus</name>
    <dbReference type="NCBI Taxonomy" id="6645"/>
    <lineage>
        <taxon>Eukaryota</taxon>
        <taxon>Metazoa</taxon>
        <taxon>Spiralia</taxon>
        <taxon>Lophotrochozoa</taxon>
        <taxon>Mollusca</taxon>
        <taxon>Cephalopoda</taxon>
        <taxon>Coleoidea</taxon>
        <taxon>Octopodiformes</taxon>
        <taxon>Octopoda</taxon>
        <taxon>Incirrata</taxon>
        <taxon>Octopodidae</taxon>
        <taxon>Octopus</taxon>
    </lineage>
</organism>
<keyword evidence="2" id="KW-1185">Reference proteome</keyword>
<evidence type="ECO:0000313" key="2">
    <source>
        <dbReference type="Proteomes" id="UP001162480"/>
    </source>
</evidence>
<evidence type="ECO:0000313" key="1">
    <source>
        <dbReference type="EMBL" id="CAI9737205.1"/>
    </source>
</evidence>
<reference evidence="1" key="1">
    <citation type="submission" date="2023-08" db="EMBL/GenBank/DDBJ databases">
        <authorList>
            <person name="Alioto T."/>
            <person name="Alioto T."/>
            <person name="Gomez Garrido J."/>
        </authorList>
    </citation>
    <scope>NUCLEOTIDE SEQUENCE</scope>
</reference>
<proteinExistence type="predicted"/>
<gene>
    <name evidence="1" type="ORF">OCTVUL_1B000283</name>
</gene>
<dbReference type="AlphaFoldDB" id="A0AA36BMR0"/>
<sequence length="87" mass="10208">MRLMFSWDVFSNADCGRMRMESWKINDEKTKSEGMKYAELEKLKGEVRPSDEELNYRPDPEKRMLAKLKEALSEAECLEALKYLPDG</sequence>
<name>A0AA36BMR0_OCTVU</name>
<dbReference type="Proteomes" id="UP001162480">
    <property type="component" value="Chromosome 20"/>
</dbReference>